<sequence length="322" mass="35737">MKVLVSLNFPPLGIEMLKQEGLDVTVWKNDIPMTREELIQATKEHDILLSSSIYTLDADFLEKNKHLKLISQFAVGYNNIDIEKATELGIPVTNTPNAMTDATADIAFALMLAVSRKMFHMHKTIISGDWGHFRPQANLGMELKGKTVGIFGMGRIGSEFARRCLGAYNMKVIYHNRRPNTEMEKELNASYVSFEELLKESDVLSVHAGLSNETKGLFNADVFSKMKSSAIFINTARGGLHHEKSLIEALQNKVIWGAGLDVTNPEPMNKDNPLLNMENVAITPHIGSATVESRNEMSRLVALNIIQFSRGEPLTNLVSPGV</sequence>
<dbReference type="InterPro" id="IPR006139">
    <property type="entry name" value="D-isomer_2_OHA_DH_cat_dom"/>
</dbReference>
<evidence type="ECO:0000256" key="4">
    <source>
        <dbReference type="ARBA" id="ARBA00052239"/>
    </source>
</evidence>
<evidence type="ECO:0000256" key="8">
    <source>
        <dbReference type="ARBA" id="ARBA00066674"/>
    </source>
</evidence>
<keyword evidence="14" id="KW-1185">Reference proteome</keyword>
<dbReference type="GO" id="GO:0005829">
    <property type="term" value="C:cytosol"/>
    <property type="evidence" value="ECO:0007669"/>
    <property type="project" value="TreeGrafter"/>
</dbReference>
<dbReference type="CDD" id="cd05301">
    <property type="entry name" value="GDH"/>
    <property type="match status" value="1"/>
</dbReference>
<dbReference type="PROSITE" id="PS00065">
    <property type="entry name" value="D_2_HYDROXYACID_DH_1"/>
    <property type="match status" value="1"/>
</dbReference>
<dbReference type="SUPFAM" id="SSF51735">
    <property type="entry name" value="NAD(P)-binding Rossmann-fold domains"/>
    <property type="match status" value="1"/>
</dbReference>
<evidence type="ECO:0000256" key="3">
    <source>
        <dbReference type="ARBA" id="ARBA00051801"/>
    </source>
</evidence>
<dbReference type="Gene3D" id="3.40.50.720">
    <property type="entry name" value="NAD(P)-binding Rossmann-like Domain"/>
    <property type="match status" value="2"/>
</dbReference>
<evidence type="ECO:0000256" key="1">
    <source>
        <dbReference type="ARBA" id="ARBA00023002"/>
    </source>
</evidence>
<dbReference type="Pfam" id="PF02826">
    <property type="entry name" value="2-Hacid_dh_C"/>
    <property type="match status" value="1"/>
</dbReference>
<proteinExistence type="inferred from homology"/>
<dbReference type="Proteomes" id="UP000308382">
    <property type="component" value="Unassembled WGS sequence"/>
</dbReference>
<keyword evidence="1 10" id="KW-0560">Oxidoreductase</keyword>
<evidence type="ECO:0000313" key="13">
    <source>
        <dbReference type="EMBL" id="TLF45237.1"/>
    </source>
</evidence>
<gene>
    <name evidence="13" type="ORF">FEK29_07565</name>
</gene>
<dbReference type="GO" id="GO:0030267">
    <property type="term" value="F:glyoxylate reductase (NADPH) activity"/>
    <property type="evidence" value="ECO:0007669"/>
    <property type="project" value="UniProtKB-EC"/>
</dbReference>
<protein>
    <recommendedName>
        <fullName evidence="9">Glyoxylate/hydroxypyruvate reductase B</fullName>
        <ecNumber evidence="7">1.1.1.79</ecNumber>
        <ecNumber evidence="8">1.1.1.81</ecNumber>
    </recommendedName>
</protein>
<dbReference type="RefSeq" id="WP_138257823.1">
    <property type="nucleotide sequence ID" value="NZ_VBUK01000003.1"/>
</dbReference>
<keyword evidence="2" id="KW-0520">NAD</keyword>
<dbReference type="InterPro" id="IPR029752">
    <property type="entry name" value="D-isomer_DH_CS1"/>
</dbReference>
<dbReference type="EMBL" id="VBUK01000003">
    <property type="protein sequence ID" value="TLF45237.1"/>
    <property type="molecule type" value="Genomic_DNA"/>
</dbReference>
<feature type="domain" description="D-isomer specific 2-hydroxyacid dehydrogenase catalytic" evidence="11">
    <location>
        <begin position="4"/>
        <end position="318"/>
    </location>
</feature>
<name>A0A5R8M6Q9_9FLAO</name>
<dbReference type="AlphaFoldDB" id="A0A5R8M6Q9"/>
<dbReference type="FunFam" id="3.40.50.720:FF:000026">
    <property type="entry name" value="Glyoxylate/hydroxypyruvate reductase B"/>
    <property type="match status" value="1"/>
</dbReference>
<dbReference type="GO" id="GO:0051287">
    <property type="term" value="F:NAD binding"/>
    <property type="evidence" value="ECO:0007669"/>
    <property type="project" value="InterPro"/>
</dbReference>
<evidence type="ECO:0000256" key="7">
    <source>
        <dbReference type="ARBA" id="ARBA00066661"/>
    </source>
</evidence>
<dbReference type="InterPro" id="IPR006140">
    <property type="entry name" value="D-isomer_DH_NAD-bd"/>
</dbReference>
<organism evidence="13 14">
    <name type="scientific">Maribacter aurantiacus</name>
    <dbReference type="NCBI Taxonomy" id="1882343"/>
    <lineage>
        <taxon>Bacteria</taxon>
        <taxon>Pseudomonadati</taxon>
        <taxon>Bacteroidota</taxon>
        <taxon>Flavobacteriia</taxon>
        <taxon>Flavobacteriales</taxon>
        <taxon>Flavobacteriaceae</taxon>
        <taxon>Maribacter</taxon>
    </lineage>
</organism>
<dbReference type="InterPro" id="IPR050223">
    <property type="entry name" value="D-isomer_2-hydroxyacid_DH"/>
</dbReference>
<evidence type="ECO:0000256" key="9">
    <source>
        <dbReference type="ARBA" id="ARBA00073362"/>
    </source>
</evidence>
<evidence type="ECO:0000313" key="14">
    <source>
        <dbReference type="Proteomes" id="UP000308382"/>
    </source>
</evidence>
<dbReference type="GO" id="GO:0016618">
    <property type="term" value="F:hydroxypyruvate reductase [NAD(P)H] activity"/>
    <property type="evidence" value="ECO:0007669"/>
    <property type="project" value="UniProtKB-EC"/>
</dbReference>
<evidence type="ECO:0000256" key="5">
    <source>
        <dbReference type="ARBA" id="ARBA00052769"/>
    </source>
</evidence>
<evidence type="ECO:0000256" key="10">
    <source>
        <dbReference type="RuleBase" id="RU003719"/>
    </source>
</evidence>
<dbReference type="OrthoDB" id="9777288at2"/>
<comment type="catalytic activity">
    <reaction evidence="5">
        <text>glycolate + NADP(+) = glyoxylate + NADPH + H(+)</text>
        <dbReference type="Rhea" id="RHEA:10992"/>
        <dbReference type="ChEBI" id="CHEBI:15378"/>
        <dbReference type="ChEBI" id="CHEBI:29805"/>
        <dbReference type="ChEBI" id="CHEBI:36655"/>
        <dbReference type="ChEBI" id="CHEBI:57783"/>
        <dbReference type="ChEBI" id="CHEBI:58349"/>
        <dbReference type="EC" id="1.1.1.79"/>
    </reaction>
</comment>
<accession>A0A5R8M6Q9</accession>
<dbReference type="SUPFAM" id="SSF52283">
    <property type="entry name" value="Formate/glycerate dehydrogenase catalytic domain-like"/>
    <property type="match status" value="1"/>
</dbReference>
<dbReference type="EC" id="1.1.1.81" evidence="8"/>
<dbReference type="InterPro" id="IPR036291">
    <property type="entry name" value="NAD(P)-bd_dom_sf"/>
</dbReference>
<comment type="catalytic activity">
    <reaction evidence="4">
        <text>(R)-glycerate + NADP(+) = 3-hydroxypyruvate + NADPH + H(+)</text>
        <dbReference type="Rhea" id="RHEA:18657"/>
        <dbReference type="ChEBI" id="CHEBI:15378"/>
        <dbReference type="ChEBI" id="CHEBI:16659"/>
        <dbReference type="ChEBI" id="CHEBI:17180"/>
        <dbReference type="ChEBI" id="CHEBI:57783"/>
        <dbReference type="ChEBI" id="CHEBI:58349"/>
        <dbReference type="EC" id="1.1.1.81"/>
    </reaction>
</comment>
<comment type="similarity">
    <text evidence="6">Belongs to the D-isomer specific 2-hydroxyacid dehydrogenase family. GhrB subfamily.</text>
</comment>
<evidence type="ECO:0000259" key="12">
    <source>
        <dbReference type="Pfam" id="PF02826"/>
    </source>
</evidence>
<dbReference type="PANTHER" id="PTHR10996">
    <property type="entry name" value="2-HYDROXYACID DEHYDROGENASE-RELATED"/>
    <property type="match status" value="1"/>
</dbReference>
<evidence type="ECO:0000256" key="2">
    <source>
        <dbReference type="ARBA" id="ARBA00023027"/>
    </source>
</evidence>
<dbReference type="Pfam" id="PF00389">
    <property type="entry name" value="2-Hacid_dh"/>
    <property type="match status" value="1"/>
</dbReference>
<reference evidence="13 14" key="1">
    <citation type="journal article" date="2017" name="Int. J. Syst. Evol. Microbiol.">
        <title>Maripseudobacter aurantiacus gen. nov., sp. nov., a novel member of the family Flavobacteriaceae isolated from a sedimentation basin.</title>
        <authorList>
            <person name="Chen C."/>
            <person name="Su Y."/>
            <person name="Tao T."/>
            <person name="Fu G."/>
            <person name="Zhang C."/>
            <person name="Sun C."/>
            <person name="Zhang X."/>
            <person name="Wu M."/>
        </authorList>
    </citation>
    <scope>NUCLEOTIDE SEQUENCE [LARGE SCALE GENOMIC DNA]</scope>
    <source>
        <strain evidence="14">CDA4</strain>
    </source>
</reference>
<comment type="catalytic activity">
    <reaction evidence="3">
        <text>(R)-glycerate + NAD(+) = 3-hydroxypyruvate + NADH + H(+)</text>
        <dbReference type="Rhea" id="RHEA:17905"/>
        <dbReference type="ChEBI" id="CHEBI:15378"/>
        <dbReference type="ChEBI" id="CHEBI:16659"/>
        <dbReference type="ChEBI" id="CHEBI:17180"/>
        <dbReference type="ChEBI" id="CHEBI:57540"/>
        <dbReference type="ChEBI" id="CHEBI:57945"/>
        <dbReference type="EC" id="1.1.1.81"/>
    </reaction>
</comment>
<dbReference type="EC" id="1.1.1.79" evidence="7"/>
<evidence type="ECO:0000256" key="6">
    <source>
        <dbReference type="ARBA" id="ARBA00061278"/>
    </source>
</evidence>
<evidence type="ECO:0000259" key="11">
    <source>
        <dbReference type="Pfam" id="PF00389"/>
    </source>
</evidence>
<comment type="caution">
    <text evidence="13">The sequence shown here is derived from an EMBL/GenBank/DDBJ whole genome shotgun (WGS) entry which is preliminary data.</text>
</comment>
<dbReference type="PANTHER" id="PTHR10996:SF178">
    <property type="entry name" value="2-HYDROXYACID DEHYDROGENASE YGL185C-RELATED"/>
    <property type="match status" value="1"/>
</dbReference>
<feature type="domain" description="D-isomer specific 2-hydroxyacid dehydrogenase NAD-binding" evidence="12">
    <location>
        <begin position="108"/>
        <end position="287"/>
    </location>
</feature>